<dbReference type="AlphaFoldDB" id="A0A1H7X3R9"/>
<sequence length="172" mass="19894">MKNKIIIAVILLSSTLYGQKRCLDNGGGDWKKLALAVTTLDWVEQNKPEKIVSNLLDNNNVDLTHLKSMCEEISKEFPYDDGQPGSYLKNDDTTLWYERTYYNEKGKQIKYLFQVYIELEIKNNKPKISKIIFKKNGEIKRRDDQVLKLIEVREKYPNIPPPPPPPPGLGKN</sequence>
<dbReference type="EMBL" id="FOAB01000013">
    <property type="protein sequence ID" value="SEM28520.1"/>
    <property type="molecule type" value="Genomic_DNA"/>
</dbReference>
<evidence type="ECO:0000313" key="2">
    <source>
        <dbReference type="Proteomes" id="UP000198521"/>
    </source>
</evidence>
<name>A0A1H7X3R9_AQUAM</name>
<evidence type="ECO:0000313" key="1">
    <source>
        <dbReference type="EMBL" id="SEM28520.1"/>
    </source>
</evidence>
<keyword evidence="2" id="KW-1185">Reference proteome</keyword>
<organism evidence="1 2">
    <name type="scientific">Aquimarina amphilecti</name>
    <dbReference type="NCBI Taxonomy" id="1038014"/>
    <lineage>
        <taxon>Bacteria</taxon>
        <taxon>Pseudomonadati</taxon>
        <taxon>Bacteroidota</taxon>
        <taxon>Flavobacteriia</taxon>
        <taxon>Flavobacteriales</taxon>
        <taxon>Flavobacteriaceae</taxon>
        <taxon>Aquimarina</taxon>
    </lineage>
</organism>
<dbReference type="RefSeq" id="WP_091412796.1">
    <property type="nucleotide sequence ID" value="NZ_FOAB01000013.1"/>
</dbReference>
<gene>
    <name evidence="1" type="ORF">SAMN04487910_4624</name>
</gene>
<accession>A0A1H7X3R9</accession>
<protein>
    <submittedName>
        <fullName evidence="1">Uncharacterized protein</fullName>
    </submittedName>
</protein>
<dbReference type="Proteomes" id="UP000198521">
    <property type="component" value="Unassembled WGS sequence"/>
</dbReference>
<proteinExistence type="predicted"/>
<dbReference type="OrthoDB" id="9950810at2"/>
<reference evidence="1 2" key="1">
    <citation type="submission" date="2016-10" db="EMBL/GenBank/DDBJ databases">
        <authorList>
            <person name="de Groot N.N."/>
        </authorList>
    </citation>
    <scope>NUCLEOTIDE SEQUENCE [LARGE SCALE GENOMIC DNA]</scope>
    <source>
        <strain evidence="1 2">DSM 25232</strain>
    </source>
</reference>